<accession>A0A090DW44</accession>
<keyword evidence="2" id="KW-1185">Reference proteome</keyword>
<evidence type="ECO:0000313" key="1">
    <source>
        <dbReference type="EMBL" id="CDX21247.1"/>
    </source>
</evidence>
<dbReference type="AlphaFoldDB" id="A0A090DW44"/>
<evidence type="ECO:0000313" key="2">
    <source>
        <dbReference type="Proteomes" id="UP000045285"/>
    </source>
</evidence>
<proteinExistence type="predicted"/>
<protein>
    <submittedName>
        <fullName evidence="1">Uncharacterized protein</fullName>
    </submittedName>
</protein>
<organism evidence="1 2">
    <name type="scientific">Mesorhizobium plurifarium</name>
    <dbReference type="NCBI Taxonomy" id="69974"/>
    <lineage>
        <taxon>Bacteria</taxon>
        <taxon>Pseudomonadati</taxon>
        <taxon>Pseudomonadota</taxon>
        <taxon>Alphaproteobacteria</taxon>
        <taxon>Hyphomicrobiales</taxon>
        <taxon>Phyllobacteriaceae</taxon>
        <taxon>Mesorhizobium</taxon>
    </lineage>
</organism>
<dbReference type="Proteomes" id="UP000045285">
    <property type="component" value="Unassembled WGS sequence"/>
</dbReference>
<reference evidence="2" key="1">
    <citation type="submission" date="2014-08" db="EMBL/GenBank/DDBJ databases">
        <authorList>
            <person name="Moulin L."/>
        </authorList>
    </citation>
    <scope>NUCLEOTIDE SEQUENCE [LARGE SCALE GENOMIC DNA]</scope>
</reference>
<gene>
    <name evidence="1" type="ORF">MPL3356_350016</name>
</gene>
<sequence length="107" mass="11871">MHWKCEVTETAPKGGAALAHDRPIDIGPALKSLPKSLRMLHKSLHKPLRHGNYISVFNEMRKGYSVSKTAGRRFEPCCPCHLLESGRSKALPVENRRVACHMGEIGA</sequence>
<dbReference type="EMBL" id="CCMZ01000029">
    <property type="protein sequence ID" value="CDX21247.1"/>
    <property type="molecule type" value="Genomic_DNA"/>
</dbReference>
<name>A0A090DW44_MESPL</name>